<dbReference type="AlphaFoldDB" id="A0A833CC92"/>
<keyword evidence="2" id="KW-0949">S-adenosyl-L-methionine</keyword>
<accession>A0A833CC92</accession>
<protein>
    <submittedName>
        <fullName evidence="11">S-adenosylmethionine decarboxylase</fullName>
    </submittedName>
</protein>
<dbReference type="GeneID" id="83055049"/>
<keyword evidence="4" id="KW-0068">Autocatalytic cleavage</keyword>
<dbReference type="GO" id="GO:0008295">
    <property type="term" value="P:spermidine biosynthetic process"/>
    <property type="evidence" value="ECO:0007669"/>
    <property type="project" value="UniProtKB-KW"/>
</dbReference>
<keyword evidence="10" id="KW-0670">Pyruvate</keyword>
<reference evidence="11 12" key="1">
    <citation type="submission" date="2019-09" db="EMBL/GenBank/DDBJ databases">
        <title>Draft genome sequence of 3 type strains from the CCUG.</title>
        <authorList>
            <person name="Pineiro-Iglesias B."/>
            <person name="Tunovic T."/>
            <person name="Unosson C."/>
            <person name="Inganas E."/>
            <person name="Ohlen M."/>
            <person name="Cardew S."/>
            <person name="Jensie-Markopoulos S."/>
            <person name="Salva-Serra F."/>
            <person name="Jaen-Luchoro D."/>
            <person name="Karlsson R."/>
            <person name="Svensson-Stadler L."/>
            <person name="Chun J."/>
            <person name="Moore E."/>
        </authorList>
    </citation>
    <scope>NUCLEOTIDE SEQUENCE [LARGE SCALE GENOMIC DNA]</scope>
    <source>
        <strain evidence="11 12">CCUG 65427</strain>
    </source>
</reference>
<dbReference type="PANTHER" id="PTHR33866:SF2">
    <property type="entry name" value="S-ADENOSYLMETHIONINE DECARBOXYLASE PROENZYME"/>
    <property type="match status" value="1"/>
</dbReference>
<evidence type="ECO:0000313" key="11">
    <source>
        <dbReference type="EMBL" id="KAB1479046.1"/>
    </source>
</evidence>
<dbReference type="GO" id="GO:0004014">
    <property type="term" value="F:adenosylmethionine decarboxylase activity"/>
    <property type="evidence" value="ECO:0007669"/>
    <property type="project" value="InterPro"/>
</dbReference>
<evidence type="ECO:0000256" key="6">
    <source>
        <dbReference type="ARBA" id="ARBA00023115"/>
    </source>
</evidence>
<evidence type="ECO:0000256" key="3">
    <source>
        <dbReference type="ARBA" id="ARBA00022793"/>
    </source>
</evidence>
<evidence type="ECO:0000256" key="4">
    <source>
        <dbReference type="ARBA" id="ARBA00022813"/>
    </source>
</evidence>
<name>A0A833CC92_9FIRM</name>
<dbReference type="InterPro" id="IPR016067">
    <property type="entry name" value="S-AdoMet_deCO2ase_core"/>
</dbReference>
<evidence type="ECO:0000256" key="10">
    <source>
        <dbReference type="ARBA" id="ARBA00023317"/>
    </source>
</evidence>
<dbReference type="EMBL" id="WBKH01000004">
    <property type="protein sequence ID" value="KAB1479046.1"/>
    <property type="molecule type" value="Genomic_DNA"/>
</dbReference>
<proteinExistence type="predicted"/>
<evidence type="ECO:0000256" key="1">
    <source>
        <dbReference type="ARBA" id="ARBA00001928"/>
    </source>
</evidence>
<gene>
    <name evidence="11" type="ORF">F8R14_04940</name>
</gene>
<keyword evidence="9" id="KW-0704">Schiff base</keyword>
<dbReference type="PANTHER" id="PTHR33866">
    <property type="entry name" value="S-ADENOSYLMETHIONINE DECARBOXYLASE PROENZYME"/>
    <property type="match status" value="1"/>
</dbReference>
<evidence type="ECO:0000256" key="8">
    <source>
        <dbReference type="ARBA" id="ARBA00023239"/>
    </source>
</evidence>
<keyword evidence="8" id="KW-0456">Lyase</keyword>
<dbReference type="Gene3D" id="3.60.90.10">
    <property type="entry name" value="S-adenosylmethionine decarboxylase"/>
    <property type="match status" value="1"/>
</dbReference>
<sequence>MSNAIGTHLLIDLYTCLEDVVNSPLIIQESVTNALEAAQQPIDEISCQVLDDEVVLFAVSPHCHIAVHAYPDMGYVAVDIYTFDLPLQATLIMRVLKQSFGAERVKATSINRGDFGSIRDMKPRKKSSLSAMGRVTRTRMSLKKTGSKLLKSTGKKVFNVIAKKRDPQPRE</sequence>
<evidence type="ECO:0000256" key="2">
    <source>
        <dbReference type="ARBA" id="ARBA00022691"/>
    </source>
</evidence>
<evidence type="ECO:0000256" key="9">
    <source>
        <dbReference type="ARBA" id="ARBA00023270"/>
    </source>
</evidence>
<comment type="cofactor">
    <cofactor evidence="1">
        <name>pyruvate</name>
        <dbReference type="ChEBI" id="CHEBI:15361"/>
    </cofactor>
</comment>
<dbReference type="Pfam" id="PF02675">
    <property type="entry name" value="AdoMet_dc"/>
    <property type="match status" value="1"/>
</dbReference>
<evidence type="ECO:0000313" key="12">
    <source>
        <dbReference type="Proteomes" id="UP000434554"/>
    </source>
</evidence>
<dbReference type="RefSeq" id="WP_127007784.1">
    <property type="nucleotide sequence ID" value="NZ_CAUBPY010000018.1"/>
</dbReference>
<dbReference type="InterPro" id="IPR003826">
    <property type="entry name" value="AdoMetDC_fam_prok"/>
</dbReference>
<dbReference type="SUPFAM" id="SSF56276">
    <property type="entry name" value="S-adenosylmethionine decarboxylase"/>
    <property type="match status" value="1"/>
</dbReference>
<keyword evidence="5" id="KW-0745">Spermidine biosynthesis</keyword>
<evidence type="ECO:0000256" key="5">
    <source>
        <dbReference type="ARBA" id="ARBA00023066"/>
    </source>
</evidence>
<comment type="caution">
    <text evidence="11">The sequence shown here is derived from an EMBL/GenBank/DDBJ whole genome shotgun (WGS) entry which is preliminary data.</text>
</comment>
<keyword evidence="6" id="KW-0620">Polyamine biosynthesis</keyword>
<organism evidence="11 12">
    <name type="scientific">Veillonella seminalis</name>
    <dbReference type="NCBI Taxonomy" id="1502943"/>
    <lineage>
        <taxon>Bacteria</taxon>
        <taxon>Bacillati</taxon>
        <taxon>Bacillota</taxon>
        <taxon>Negativicutes</taxon>
        <taxon>Veillonellales</taxon>
        <taxon>Veillonellaceae</taxon>
        <taxon>Veillonella</taxon>
    </lineage>
</organism>
<keyword evidence="3" id="KW-0210">Decarboxylase</keyword>
<keyword evidence="7" id="KW-0865">Zymogen</keyword>
<evidence type="ECO:0000256" key="7">
    <source>
        <dbReference type="ARBA" id="ARBA00023145"/>
    </source>
</evidence>
<dbReference type="GO" id="GO:0005829">
    <property type="term" value="C:cytosol"/>
    <property type="evidence" value="ECO:0007669"/>
    <property type="project" value="TreeGrafter"/>
</dbReference>
<dbReference type="Proteomes" id="UP000434554">
    <property type="component" value="Unassembled WGS sequence"/>
</dbReference>